<gene>
    <name evidence="9" type="ORF">CCY01nite_42860</name>
</gene>
<dbReference type="EMBL" id="BKAU01000005">
    <property type="protein sequence ID" value="GEP98026.1"/>
    <property type="molecule type" value="Genomic_DNA"/>
</dbReference>
<keyword evidence="4" id="KW-0472">Membrane</keyword>
<feature type="domain" description="SusD-like N-terminal" evidence="8">
    <location>
        <begin position="82"/>
        <end position="232"/>
    </location>
</feature>
<evidence type="ECO:0000256" key="2">
    <source>
        <dbReference type="ARBA" id="ARBA00006275"/>
    </source>
</evidence>
<evidence type="ECO:0000256" key="4">
    <source>
        <dbReference type="ARBA" id="ARBA00023136"/>
    </source>
</evidence>
<evidence type="ECO:0000259" key="8">
    <source>
        <dbReference type="Pfam" id="PF14322"/>
    </source>
</evidence>
<comment type="subcellular location">
    <subcellularLocation>
        <location evidence="1">Cell outer membrane</location>
    </subcellularLocation>
</comment>
<dbReference type="Pfam" id="PF14322">
    <property type="entry name" value="SusD-like_3"/>
    <property type="match status" value="1"/>
</dbReference>
<evidence type="ECO:0000256" key="1">
    <source>
        <dbReference type="ARBA" id="ARBA00004442"/>
    </source>
</evidence>
<feature type="signal peptide" evidence="6">
    <location>
        <begin position="1"/>
        <end position="18"/>
    </location>
</feature>
<organism evidence="9 10">
    <name type="scientific">Chitinophaga cymbidii</name>
    <dbReference type="NCBI Taxonomy" id="1096750"/>
    <lineage>
        <taxon>Bacteria</taxon>
        <taxon>Pseudomonadati</taxon>
        <taxon>Bacteroidota</taxon>
        <taxon>Chitinophagia</taxon>
        <taxon>Chitinophagales</taxon>
        <taxon>Chitinophagaceae</taxon>
        <taxon>Chitinophaga</taxon>
    </lineage>
</organism>
<dbReference type="Gene3D" id="1.25.40.390">
    <property type="match status" value="1"/>
</dbReference>
<keyword evidence="3 6" id="KW-0732">Signal</keyword>
<proteinExistence type="inferred from homology"/>
<sequence>MKKLNIYILMLLSASLFAACNKFLDVVPREFHQEDDLFTDIKQAEKEIAVLYSRLPWDFNAGDGSNGTLLSAGSDEAYHNWDQSNARLYEQGAWNPLSNPLGNYNGMYENIRIAYHFLENIDKVPVLEASIREQYETIVIPRYKNEVKFLLAFYYFELFKRYGAVPIVDRYYQVSEMDELLKKDRRPVNELVQFIVHLCDEAAPGLPLSYEDDPNEIGRVTRGAALALKAKTLLYAASPLFNGGEVDGQPISVNGQNVKSTLLAVKNSDGTALFNQQYDANKWKLAADAAMEVINLGRYNLHPVQQELFYKRNLTEVIWHKQGGSYNAQQWDRNLMPNGTDYGSSGSLSLTNAMINSYEMDNGLPIDDPNSGYTPDTWVDTTMRVFRDRAWKTANVRIRGMYHHRDPRFYTDVYFNGMPLLHRNVITEFVTNVGSNNDGWGNKTGQNTRTGYYVQKWVDPTQNPRDRPNTNMRNFPIFRLADVYLWYAEAMNEFLPSPTTEVYHYINEVRNRVKMPPLPVAGRAVDLTKQGMRQRIRNERKIELSMEGHRFFDTRRWLIAHTPECTELMGLNINGSGEAFYTPTPVRSGARVFNIYHYLMPIPTVEITKAPGVLVQNFGWER</sequence>
<dbReference type="InterPro" id="IPR033985">
    <property type="entry name" value="SusD-like_N"/>
</dbReference>
<keyword evidence="10" id="KW-1185">Reference proteome</keyword>
<feature type="chain" id="PRO_5022089847" evidence="6">
    <location>
        <begin position="19"/>
        <end position="622"/>
    </location>
</feature>
<dbReference type="Pfam" id="PF07980">
    <property type="entry name" value="SusD_RagB"/>
    <property type="match status" value="1"/>
</dbReference>
<dbReference type="PROSITE" id="PS51257">
    <property type="entry name" value="PROKAR_LIPOPROTEIN"/>
    <property type="match status" value="1"/>
</dbReference>
<evidence type="ECO:0000313" key="10">
    <source>
        <dbReference type="Proteomes" id="UP000321436"/>
    </source>
</evidence>
<dbReference type="InterPro" id="IPR011990">
    <property type="entry name" value="TPR-like_helical_dom_sf"/>
</dbReference>
<accession>A0A512RQR2</accession>
<dbReference type="InterPro" id="IPR012944">
    <property type="entry name" value="SusD_RagB_dom"/>
</dbReference>
<name>A0A512RQR2_9BACT</name>
<protein>
    <submittedName>
        <fullName evidence="9">Membrane protein</fullName>
    </submittedName>
</protein>
<reference evidence="9 10" key="1">
    <citation type="submission" date="2019-07" db="EMBL/GenBank/DDBJ databases">
        <title>Whole genome shotgun sequence of Chitinophaga cymbidii NBRC 109752.</title>
        <authorList>
            <person name="Hosoyama A."/>
            <person name="Uohara A."/>
            <person name="Ohji S."/>
            <person name="Ichikawa N."/>
        </authorList>
    </citation>
    <scope>NUCLEOTIDE SEQUENCE [LARGE SCALE GENOMIC DNA]</scope>
    <source>
        <strain evidence="9 10">NBRC 109752</strain>
    </source>
</reference>
<keyword evidence="5" id="KW-0998">Cell outer membrane</keyword>
<evidence type="ECO:0000256" key="3">
    <source>
        <dbReference type="ARBA" id="ARBA00022729"/>
    </source>
</evidence>
<comment type="similarity">
    <text evidence="2">Belongs to the SusD family.</text>
</comment>
<feature type="domain" description="RagB/SusD" evidence="7">
    <location>
        <begin position="315"/>
        <end position="620"/>
    </location>
</feature>
<evidence type="ECO:0000313" key="9">
    <source>
        <dbReference type="EMBL" id="GEP98026.1"/>
    </source>
</evidence>
<dbReference type="SUPFAM" id="SSF48452">
    <property type="entry name" value="TPR-like"/>
    <property type="match status" value="1"/>
</dbReference>
<evidence type="ECO:0000256" key="5">
    <source>
        <dbReference type="ARBA" id="ARBA00023237"/>
    </source>
</evidence>
<dbReference type="Proteomes" id="UP000321436">
    <property type="component" value="Unassembled WGS sequence"/>
</dbReference>
<dbReference type="GO" id="GO:0009279">
    <property type="term" value="C:cell outer membrane"/>
    <property type="evidence" value="ECO:0007669"/>
    <property type="project" value="UniProtKB-SubCell"/>
</dbReference>
<dbReference type="RefSeq" id="WP_186831195.1">
    <property type="nucleotide sequence ID" value="NZ_BKAU01000005.1"/>
</dbReference>
<evidence type="ECO:0000259" key="7">
    <source>
        <dbReference type="Pfam" id="PF07980"/>
    </source>
</evidence>
<dbReference type="AlphaFoldDB" id="A0A512RQR2"/>
<evidence type="ECO:0000256" key="6">
    <source>
        <dbReference type="SAM" id="SignalP"/>
    </source>
</evidence>
<comment type="caution">
    <text evidence="9">The sequence shown here is derived from an EMBL/GenBank/DDBJ whole genome shotgun (WGS) entry which is preliminary data.</text>
</comment>